<dbReference type="EMBL" id="JAOYFB010000039">
    <property type="protein sequence ID" value="KAK4030603.1"/>
    <property type="molecule type" value="Genomic_DNA"/>
</dbReference>
<evidence type="ECO:0000313" key="4">
    <source>
        <dbReference type="Proteomes" id="UP001234178"/>
    </source>
</evidence>
<accession>A0ABR0AZN4</accession>
<gene>
    <name evidence="2" type="ORF">OUZ56_023865</name>
    <name evidence="3" type="ORF">OUZ56_023870</name>
</gene>
<name>A0ABR0AZN4_9CRUS</name>
<evidence type="ECO:0000313" key="3">
    <source>
        <dbReference type="EMBL" id="KAK4030607.1"/>
    </source>
</evidence>
<evidence type="ECO:0000313" key="2">
    <source>
        <dbReference type="EMBL" id="KAK4030603.1"/>
    </source>
</evidence>
<sequence length="200" mass="22173">MSSGLGSDNSNSSSSESSTDSSSSDSSFLSKFSTRKFEFSKSGSTSLAKWIVTGIKDEKVKACREAFKPTLKRKSEFLVNPTLDESIYLRLKASKNSNASNTNIDPTEKTLKKLSYKILDLIKALLYLASRANLKSDIWSGGEDLFGRKFLRHLVNEAKAQSTLEGISKVNKKPPPTKDRHPGPARDSTFNQQRPRNSYP</sequence>
<organism evidence="2 4">
    <name type="scientific">Daphnia magna</name>
    <dbReference type="NCBI Taxonomy" id="35525"/>
    <lineage>
        <taxon>Eukaryota</taxon>
        <taxon>Metazoa</taxon>
        <taxon>Ecdysozoa</taxon>
        <taxon>Arthropoda</taxon>
        <taxon>Crustacea</taxon>
        <taxon>Branchiopoda</taxon>
        <taxon>Diplostraca</taxon>
        <taxon>Cladocera</taxon>
        <taxon>Anomopoda</taxon>
        <taxon>Daphniidae</taxon>
        <taxon>Daphnia</taxon>
    </lineage>
</organism>
<reference evidence="2 4" key="1">
    <citation type="journal article" date="2023" name="Nucleic Acids Res.">
        <title>The hologenome of Daphnia magna reveals possible DNA methylation and microbiome-mediated evolution of the host genome.</title>
        <authorList>
            <person name="Chaturvedi A."/>
            <person name="Li X."/>
            <person name="Dhandapani V."/>
            <person name="Marshall H."/>
            <person name="Kissane S."/>
            <person name="Cuenca-Cambronero M."/>
            <person name="Asole G."/>
            <person name="Calvet F."/>
            <person name="Ruiz-Romero M."/>
            <person name="Marangio P."/>
            <person name="Guigo R."/>
            <person name="Rago D."/>
            <person name="Mirbahai L."/>
            <person name="Eastwood N."/>
            <person name="Colbourne J.K."/>
            <person name="Zhou J."/>
            <person name="Mallon E."/>
            <person name="Orsini L."/>
        </authorList>
    </citation>
    <scope>NUCLEOTIDE SEQUENCE [LARGE SCALE GENOMIC DNA]</scope>
    <source>
        <strain evidence="2">LRV0_1</strain>
    </source>
</reference>
<feature type="region of interest" description="Disordered" evidence="1">
    <location>
        <begin position="1"/>
        <end position="28"/>
    </location>
</feature>
<feature type="region of interest" description="Disordered" evidence="1">
    <location>
        <begin position="162"/>
        <end position="200"/>
    </location>
</feature>
<feature type="compositionally biased region" description="Polar residues" evidence="1">
    <location>
        <begin position="188"/>
        <end position="200"/>
    </location>
</feature>
<comment type="caution">
    <text evidence="2">The sequence shown here is derived from an EMBL/GenBank/DDBJ whole genome shotgun (WGS) entry which is preliminary data.</text>
</comment>
<dbReference type="Proteomes" id="UP001234178">
    <property type="component" value="Unassembled WGS sequence"/>
</dbReference>
<proteinExistence type="predicted"/>
<dbReference type="EMBL" id="JAOYFB010000039">
    <property type="protein sequence ID" value="KAK4030607.1"/>
    <property type="molecule type" value="Genomic_DNA"/>
</dbReference>
<keyword evidence="4" id="KW-1185">Reference proteome</keyword>
<protein>
    <submittedName>
        <fullName evidence="2">Uncharacterized protein</fullName>
    </submittedName>
</protein>
<evidence type="ECO:0000256" key="1">
    <source>
        <dbReference type="SAM" id="MobiDB-lite"/>
    </source>
</evidence>